<dbReference type="InterPro" id="IPR009061">
    <property type="entry name" value="DNA-bd_dom_put_sf"/>
</dbReference>
<protein>
    <submittedName>
        <fullName evidence="3">MerR family transcriptional regulator</fullName>
    </submittedName>
</protein>
<dbReference type="InterPro" id="IPR047057">
    <property type="entry name" value="MerR_fam"/>
</dbReference>
<organism evidence="3 4">
    <name type="scientific">Alicyclobacillus mengziensis</name>
    <dbReference type="NCBI Taxonomy" id="2931921"/>
    <lineage>
        <taxon>Bacteria</taxon>
        <taxon>Bacillati</taxon>
        <taxon>Bacillota</taxon>
        <taxon>Bacilli</taxon>
        <taxon>Bacillales</taxon>
        <taxon>Alicyclobacillaceae</taxon>
        <taxon>Alicyclobacillus</taxon>
    </lineage>
</organism>
<dbReference type="KEGG" id="afx:JZ786_14955"/>
<dbReference type="GO" id="GO:0003677">
    <property type="term" value="F:DNA binding"/>
    <property type="evidence" value="ECO:0007669"/>
    <property type="project" value="UniProtKB-KW"/>
</dbReference>
<dbReference type="RefSeq" id="WP_206655208.1">
    <property type="nucleotide sequence ID" value="NZ_CP071182.1"/>
</dbReference>
<dbReference type="PROSITE" id="PS50937">
    <property type="entry name" value="HTH_MERR_2"/>
    <property type="match status" value="1"/>
</dbReference>
<gene>
    <name evidence="3" type="ORF">JZ786_14955</name>
</gene>
<dbReference type="Proteomes" id="UP000663505">
    <property type="component" value="Chromosome"/>
</dbReference>
<dbReference type="PANTHER" id="PTHR30204:SF90">
    <property type="entry name" value="HTH-TYPE TRANSCRIPTIONAL ACTIVATOR MTA"/>
    <property type="match status" value="1"/>
</dbReference>
<accession>A0A9X7VVX3</accession>
<evidence type="ECO:0000256" key="1">
    <source>
        <dbReference type="ARBA" id="ARBA00023125"/>
    </source>
</evidence>
<evidence type="ECO:0000259" key="2">
    <source>
        <dbReference type="PROSITE" id="PS50937"/>
    </source>
</evidence>
<dbReference type="Gene3D" id="1.10.1660.10">
    <property type="match status" value="1"/>
</dbReference>
<dbReference type="EMBL" id="CP071182">
    <property type="protein sequence ID" value="QSO45835.1"/>
    <property type="molecule type" value="Genomic_DNA"/>
</dbReference>
<dbReference type="SMART" id="SM00422">
    <property type="entry name" value="HTH_MERR"/>
    <property type="match status" value="1"/>
</dbReference>
<name>A0A9X7VVX3_9BACL</name>
<evidence type="ECO:0000313" key="4">
    <source>
        <dbReference type="Proteomes" id="UP000663505"/>
    </source>
</evidence>
<keyword evidence="1" id="KW-0238">DNA-binding</keyword>
<sequence length="274" mass="30903">MTSSRSVKNRQEPLLMIGELADKSGVTVRTLQYYDRIGLLTATSSAGGRRMYGRDDLLRLQQILFFKSLGFPLDEIRNHLIGHAYDEDLACAFSRQRDILAEQAERLSNVVKQLDIVVEELRSGREMTFRRILAILHLMKEGNPYDFAIRYIDDEQLDRLAGRFGADKAAHAITERISGLTAEAQSLYFASAADPGSPDAQDLAQRWWNLVRDFTDGDMDLLATLVSAGMDVENWPDSTADTREVVKNFVGPALEIYLRKIGFKLPGAEEKERD</sequence>
<dbReference type="SUPFAM" id="SSF46955">
    <property type="entry name" value="Putative DNA-binding domain"/>
    <property type="match status" value="1"/>
</dbReference>
<dbReference type="AlphaFoldDB" id="A0A9X7VVX3"/>
<dbReference type="PANTHER" id="PTHR30204">
    <property type="entry name" value="REDOX-CYCLING DRUG-SENSING TRANSCRIPTIONAL ACTIVATOR SOXR"/>
    <property type="match status" value="1"/>
</dbReference>
<keyword evidence="4" id="KW-1185">Reference proteome</keyword>
<evidence type="ECO:0000313" key="3">
    <source>
        <dbReference type="EMBL" id="QSO45835.1"/>
    </source>
</evidence>
<dbReference type="Pfam" id="PF13411">
    <property type="entry name" value="MerR_1"/>
    <property type="match status" value="1"/>
</dbReference>
<feature type="domain" description="HTH merR-type" evidence="2">
    <location>
        <begin position="14"/>
        <end position="82"/>
    </location>
</feature>
<dbReference type="CDD" id="cd01106">
    <property type="entry name" value="HTH_TipAL-Mta"/>
    <property type="match status" value="1"/>
</dbReference>
<dbReference type="GO" id="GO:0003700">
    <property type="term" value="F:DNA-binding transcription factor activity"/>
    <property type="evidence" value="ECO:0007669"/>
    <property type="project" value="InterPro"/>
</dbReference>
<proteinExistence type="predicted"/>
<dbReference type="InterPro" id="IPR000551">
    <property type="entry name" value="MerR-type_HTH_dom"/>
</dbReference>
<dbReference type="PRINTS" id="PR00040">
    <property type="entry name" value="HTHMERR"/>
</dbReference>
<reference evidence="3 4" key="1">
    <citation type="submission" date="2021-02" db="EMBL/GenBank/DDBJ databases">
        <title>Alicyclobacillus curvatus sp. nov. and Alicyclobacillus mengziensis sp. nov., two acidophilic bacteria isolated from acid mine drainage.</title>
        <authorList>
            <person name="Huang Y."/>
        </authorList>
    </citation>
    <scope>NUCLEOTIDE SEQUENCE [LARGE SCALE GENOMIC DNA]</scope>
    <source>
        <strain evidence="3 4">S30H14</strain>
    </source>
</reference>